<proteinExistence type="predicted"/>
<name>A0A0D4ZZ44_9SPHN</name>
<reference evidence="1" key="1">
    <citation type="submission" date="2014-06" db="EMBL/GenBank/DDBJ databases">
        <title>Molecular and ecological studies on carbamate pesticide degrading bacteria isolated from agricultural soils.</title>
        <authorList>
            <person name="Kim D.-U."/>
            <person name="Ka J.-O."/>
        </authorList>
    </citation>
    <scope>NUCLEOTIDE SEQUENCE</scope>
    <source>
        <strain evidence="1">NS2</strain>
        <plasmid evidence="1">201</plasmid>
    </source>
</reference>
<organism evidence="1">
    <name type="scientific">Sphingomonas sp. NS2</name>
    <dbReference type="NCBI Taxonomy" id="908605"/>
    <lineage>
        <taxon>Bacteria</taxon>
        <taxon>Pseudomonadati</taxon>
        <taxon>Pseudomonadota</taxon>
        <taxon>Alphaproteobacteria</taxon>
        <taxon>Sphingomonadales</taxon>
        <taxon>Sphingomonadaceae</taxon>
        <taxon>Sphingomonas</taxon>
    </lineage>
</organism>
<dbReference type="AlphaFoldDB" id="A0A0D4ZZ44"/>
<geneLocation type="plasmid" evidence="1">
    <name>201</name>
</geneLocation>
<dbReference type="EMBL" id="KM017070">
    <property type="protein sequence ID" value="AJW29305.1"/>
    <property type="molecule type" value="Genomic_DNA"/>
</dbReference>
<accession>A0A0D4ZZ44</accession>
<keyword evidence="1" id="KW-0614">Plasmid</keyword>
<sequence length="70" mass="7816">MSDSFVVEANRRVVGIAIRCRGGYKFHASEPAFRALEKQTFRRAKSLAHSVGEFARKLLEAGDPATRTLH</sequence>
<evidence type="ECO:0000313" key="1">
    <source>
        <dbReference type="EMBL" id="AJW29305.1"/>
    </source>
</evidence>
<gene>
    <name evidence="1" type="ORF">plasmid201_117</name>
</gene>
<protein>
    <submittedName>
        <fullName evidence="1">Uncharacterized protein</fullName>
    </submittedName>
</protein>